<keyword evidence="2" id="KW-0472">Membrane</keyword>
<dbReference type="Gene3D" id="1.10.390.10">
    <property type="entry name" value="Neutral Protease Domain 2"/>
    <property type="match status" value="1"/>
</dbReference>
<dbReference type="Proteomes" id="UP000236755">
    <property type="component" value="Unassembled WGS sequence"/>
</dbReference>
<evidence type="ECO:0000313" key="3">
    <source>
        <dbReference type="EMBL" id="SEA11087.1"/>
    </source>
</evidence>
<name>A0A1H3YHQ7_9EURY</name>
<keyword evidence="4" id="KW-1185">Reference proteome</keyword>
<dbReference type="SUPFAM" id="SSF55486">
    <property type="entry name" value="Metalloproteases ('zincins'), catalytic domain"/>
    <property type="match status" value="1"/>
</dbReference>
<feature type="compositionally biased region" description="Polar residues" evidence="1">
    <location>
        <begin position="478"/>
        <end position="496"/>
    </location>
</feature>
<protein>
    <recommendedName>
        <fullName evidence="5">PGF-CTERM protein</fullName>
    </recommendedName>
</protein>
<feature type="transmembrane region" description="Helical" evidence="2">
    <location>
        <begin position="497"/>
        <end position="516"/>
    </location>
</feature>
<feature type="region of interest" description="Disordered" evidence="1">
    <location>
        <begin position="34"/>
        <end position="55"/>
    </location>
</feature>
<gene>
    <name evidence="3" type="ORF">SAMN04488065_1894</name>
</gene>
<proteinExistence type="predicted"/>
<evidence type="ECO:0000256" key="1">
    <source>
        <dbReference type="SAM" id="MobiDB-lite"/>
    </source>
</evidence>
<feature type="region of interest" description="Disordered" evidence="1">
    <location>
        <begin position="423"/>
        <end position="449"/>
    </location>
</feature>
<dbReference type="EMBL" id="FNQT01000002">
    <property type="protein sequence ID" value="SEA11087.1"/>
    <property type="molecule type" value="Genomic_DNA"/>
</dbReference>
<reference evidence="3 4" key="1">
    <citation type="submission" date="2016-10" db="EMBL/GenBank/DDBJ databases">
        <authorList>
            <person name="de Groot N.N."/>
        </authorList>
    </citation>
    <scope>NUCLEOTIDE SEQUENCE [LARGE SCALE GENOMIC DNA]</scope>
    <source>
        <strain evidence="3 4">CGMCC 1.8712</strain>
    </source>
</reference>
<evidence type="ECO:0000256" key="2">
    <source>
        <dbReference type="SAM" id="Phobius"/>
    </source>
</evidence>
<dbReference type="RefSeq" id="WP_092634253.1">
    <property type="nucleotide sequence ID" value="NZ_FNQT01000002.1"/>
</dbReference>
<evidence type="ECO:0000313" key="4">
    <source>
        <dbReference type="Proteomes" id="UP000236755"/>
    </source>
</evidence>
<accession>A0A1H3YHQ7</accession>
<dbReference type="InterPro" id="IPR027268">
    <property type="entry name" value="Peptidase_M4/M1_CTD_sf"/>
</dbReference>
<dbReference type="OrthoDB" id="271491at2157"/>
<keyword evidence="2" id="KW-1133">Transmembrane helix</keyword>
<dbReference type="AlphaFoldDB" id="A0A1H3YHQ7"/>
<feature type="region of interest" description="Disordered" evidence="1">
    <location>
        <begin position="466"/>
        <end position="496"/>
    </location>
</feature>
<organism evidence="3 4">
    <name type="scientific">Haloplanus vescus</name>
    <dbReference type="NCBI Taxonomy" id="555874"/>
    <lineage>
        <taxon>Archaea</taxon>
        <taxon>Methanobacteriati</taxon>
        <taxon>Methanobacteriota</taxon>
        <taxon>Stenosarchaea group</taxon>
        <taxon>Halobacteria</taxon>
        <taxon>Halobacteriales</taxon>
        <taxon>Haloferacaceae</taxon>
        <taxon>Haloplanus</taxon>
    </lineage>
</organism>
<sequence length="519" mass="55705">MTSRRSRALGALVVGLLLVASVAPAVATAETDATDPWTTVANHGGEATPTPSEQAVLHQRGIVSRNDEPGSVTLTFEYDVPSSVSGLRVAVPVLSLDGITVEGMEGFERTERGRFLWDTETESPTISIRMAVGDSMASGVRGMERDDWAFVSEPNTRVQVRTDARPLQTSSLTVAEGEEGFARSHLAYVGPHERRNVTVADERATFILGDQDADPQRAIEFLRTANEHFDLGVQRDSITVFVLPLSGLEEAPVQAATVDTAFWVGSAGVRLDSTGSVFAHEYVHTRLSTAGRSDAAWLTEAVAEYYGRVFAFNDGVGDYDSFLEGLRAQQYAPDRRSVVLTDGETWQGTTAHYEKGAHVLAALDAEIQRRTDGEKSLRDVFAGRSEPFQDYQTFRAAVIEVTGEESIGTWLDRYATTDALPPLPTDPQYYVAEPSLDPDGDGMASGAELDAGRHPFVEGAAEERLAAERTTAADGTDTPESTEMATETPETGTSGSAPGFGAVALLAALAALWVGVGRR</sequence>
<evidence type="ECO:0008006" key="5">
    <source>
        <dbReference type="Google" id="ProtNLM"/>
    </source>
</evidence>
<keyword evidence="2" id="KW-0812">Transmembrane</keyword>
<dbReference type="STRING" id="555874.SAMN04488065_1894"/>